<evidence type="ECO:0000313" key="3">
    <source>
        <dbReference type="Proteomes" id="UP000199400"/>
    </source>
</evidence>
<dbReference type="EMBL" id="FOMX01000022">
    <property type="protein sequence ID" value="SFE90022.1"/>
    <property type="molecule type" value="Genomic_DNA"/>
</dbReference>
<dbReference type="Proteomes" id="UP000199400">
    <property type="component" value="Unassembled WGS sequence"/>
</dbReference>
<dbReference type="AlphaFoldDB" id="A0A1I2EAQ5"/>
<keyword evidence="3" id="KW-1185">Reference proteome</keyword>
<evidence type="ECO:0000313" key="2">
    <source>
        <dbReference type="EMBL" id="SFE90022.1"/>
    </source>
</evidence>
<sequence length="234" mass="23374">MRRSRVVVVIVVVGCSGGPASPGASEATETAGTGATATTGAGSSATTGDESASEPAPTTGSSTSTGAPSTDVSSTTSAPAVYCQGFDRDAPAPFFELAVKGGAPLVDGAVLPLECGGQGLWMFGLYPSLGGFDPGGYHPEVSVVVDVEGYNIGPTGHFYQRDGESYYIGCETLDGGVAGVVPVFPPDELAKLSEVDGLPAQVHVEVETPDGPLAVDALVTLSAPPELVQLGCVL</sequence>
<evidence type="ECO:0000256" key="1">
    <source>
        <dbReference type="SAM" id="MobiDB-lite"/>
    </source>
</evidence>
<proteinExistence type="predicted"/>
<feature type="compositionally biased region" description="Low complexity" evidence="1">
    <location>
        <begin position="18"/>
        <end position="70"/>
    </location>
</feature>
<accession>A0A1I2EAQ5</accession>
<dbReference type="RefSeq" id="WP_100793278.1">
    <property type="nucleotide sequence ID" value="NZ_FOMX01000022.1"/>
</dbReference>
<dbReference type="OrthoDB" id="5540474at2"/>
<feature type="region of interest" description="Disordered" evidence="1">
    <location>
        <begin position="18"/>
        <end position="74"/>
    </location>
</feature>
<protein>
    <submittedName>
        <fullName evidence="2">Uncharacterized protein</fullName>
    </submittedName>
</protein>
<reference evidence="3" key="1">
    <citation type="submission" date="2016-10" db="EMBL/GenBank/DDBJ databases">
        <authorList>
            <person name="Varghese N."/>
            <person name="Submissions S."/>
        </authorList>
    </citation>
    <scope>NUCLEOTIDE SEQUENCE [LARGE SCALE GENOMIC DNA]</scope>
    <source>
        <strain evidence="3">ATCC 25963</strain>
    </source>
</reference>
<name>A0A1I2EAQ5_9BACT</name>
<organism evidence="2 3">
    <name type="scientific">Nannocystis exedens</name>
    <dbReference type="NCBI Taxonomy" id="54"/>
    <lineage>
        <taxon>Bacteria</taxon>
        <taxon>Pseudomonadati</taxon>
        <taxon>Myxococcota</taxon>
        <taxon>Polyangia</taxon>
        <taxon>Nannocystales</taxon>
        <taxon>Nannocystaceae</taxon>
        <taxon>Nannocystis</taxon>
    </lineage>
</organism>
<gene>
    <name evidence="2" type="ORF">SAMN02745121_05984</name>
</gene>